<feature type="transmembrane region" description="Helical" evidence="1">
    <location>
        <begin position="20"/>
        <end position="42"/>
    </location>
</feature>
<evidence type="ECO:0000313" key="3">
    <source>
        <dbReference type="Proteomes" id="UP000648239"/>
    </source>
</evidence>
<feature type="transmembrane region" description="Helical" evidence="1">
    <location>
        <begin position="48"/>
        <end position="70"/>
    </location>
</feature>
<protein>
    <submittedName>
        <fullName evidence="2">Uncharacterized protein</fullName>
    </submittedName>
</protein>
<name>A0A8J6XU34_9BACT</name>
<sequence>MSTQGPWKAVGSSMACGAAYDLFFAVAILFFTAPAAALLGLAVPEDPVYLRLNGIFLLILAAFYCLPALAPKRYSGVVVLAAGGRILGFLFFTWAWMASDTTVFLILGVADLMFGVVHGFLLWRTGRSPAQPELNTGA</sequence>
<dbReference type="EMBL" id="JACXWD010000003">
    <property type="protein sequence ID" value="MBD3866906.1"/>
    <property type="molecule type" value="Genomic_DNA"/>
</dbReference>
<keyword evidence="1" id="KW-0472">Membrane</keyword>
<organism evidence="2 3">
    <name type="scientific">Candidatus Polarisedimenticola svalbardensis</name>
    <dbReference type="NCBI Taxonomy" id="2886004"/>
    <lineage>
        <taxon>Bacteria</taxon>
        <taxon>Pseudomonadati</taxon>
        <taxon>Acidobacteriota</taxon>
        <taxon>Candidatus Polarisedimenticolia</taxon>
        <taxon>Candidatus Polarisedimenticolales</taxon>
        <taxon>Candidatus Polarisedimenticolaceae</taxon>
        <taxon>Candidatus Polarisedimenticola</taxon>
    </lineage>
</organism>
<evidence type="ECO:0000313" key="2">
    <source>
        <dbReference type="EMBL" id="MBD3866906.1"/>
    </source>
</evidence>
<evidence type="ECO:0000256" key="1">
    <source>
        <dbReference type="SAM" id="Phobius"/>
    </source>
</evidence>
<reference evidence="2 3" key="1">
    <citation type="submission" date="2020-08" db="EMBL/GenBank/DDBJ databases">
        <title>Acidobacteriota in marine sediments use diverse sulfur dissimilation pathways.</title>
        <authorList>
            <person name="Wasmund K."/>
        </authorList>
    </citation>
    <scope>NUCLEOTIDE SEQUENCE [LARGE SCALE GENOMIC DNA]</scope>
    <source>
        <strain evidence="2">MAG AM4</strain>
    </source>
</reference>
<proteinExistence type="predicted"/>
<dbReference type="AlphaFoldDB" id="A0A8J6XU34"/>
<accession>A0A8J6XU34</accession>
<feature type="transmembrane region" description="Helical" evidence="1">
    <location>
        <begin position="77"/>
        <end position="97"/>
    </location>
</feature>
<dbReference type="Proteomes" id="UP000648239">
    <property type="component" value="Unassembled WGS sequence"/>
</dbReference>
<keyword evidence="1" id="KW-0812">Transmembrane</keyword>
<feature type="transmembrane region" description="Helical" evidence="1">
    <location>
        <begin position="103"/>
        <end position="123"/>
    </location>
</feature>
<gene>
    <name evidence="2" type="ORF">IFK94_02185</name>
</gene>
<comment type="caution">
    <text evidence="2">The sequence shown here is derived from an EMBL/GenBank/DDBJ whole genome shotgun (WGS) entry which is preliminary data.</text>
</comment>
<keyword evidence="1" id="KW-1133">Transmembrane helix</keyword>